<dbReference type="Proteomes" id="UP001500795">
    <property type="component" value="Unassembled WGS sequence"/>
</dbReference>
<dbReference type="Gene3D" id="3.30.450.20">
    <property type="entry name" value="PAS domain"/>
    <property type="match status" value="2"/>
</dbReference>
<evidence type="ECO:0000313" key="12">
    <source>
        <dbReference type="EMBL" id="GAA3539792.1"/>
    </source>
</evidence>
<dbReference type="PANTHER" id="PTHR43531:SF16">
    <property type="entry name" value="METHYL-ACCEPTING CHEMOTAXIS PROTEIN II"/>
    <property type="match status" value="1"/>
</dbReference>
<dbReference type="InterPro" id="IPR033479">
    <property type="entry name" value="dCache_1"/>
</dbReference>
<keyword evidence="13" id="KW-1185">Reference proteome</keyword>
<dbReference type="RefSeq" id="WP_344957374.1">
    <property type="nucleotide sequence ID" value="NZ_BAABCX010000002.1"/>
</dbReference>
<protein>
    <recommendedName>
        <fullName evidence="14">Methyl-accepting chemotaxis protein</fullName>
    </recommendedName>
</protein>
<proteinExistence type="inferred from homology"/>
<dbReference type="SUPFAM" id="SSF58104">
    <property type="entry name" value="Methyl-accepting chemotaxis protein (MCP) signaling domain"/>
    <property type="match status" value="1"/>
</dbReference>
<keyword evidence="4 9" id="KW-1133">Transmembrane helix</keyword>
<keyword evidence="2" id="KW-1003">Cell membrane</keyword>
<dbReference type="Gene3D" id="1.10.287.950">
    <property type="entry name" value="Methyl-accepting chemotaxis protein"/>
    <property type="match status" value="1"/>
</dbReference>
<comment type="similarity">
    <text evidence="6">Belongs to the methyl-accepting chemotaxis (MCP) protein family.</text>
</comment>
<evidence type="ECO:0000256" key="5">
    <source>
        <dbReference type="ARBA" id="ARBA00023136"/>
    </source>
</evidence>
<dbReference type="CDD" id="cd06225">
    <property type="entry name" value="HAMP"/>
    <property type="match status" value="1"/>
</dbReference>
<evidence type="ECO:0000256" key="2">
    <source>
        <dbReference type="ARBA" id="ARBA00022475"/>
    </source>
</evidence>
<evidence type="ECO:0000256" key="3">
    <source>
        <dbReference type="ARBA" id="ARBA00022692"/>
    </source>
</evidence>
<evidence type="ECO:0000313" key="13">
    <source>
        <dbReference type="Proteomes" id="UP001500795"/>
    </source>
</evidence>
<dbReference type="CDD" id="cd11386">
    <property type="entry name" value="MCP_signal"/>
    <property type="match status" value="1"/>
</dbReference>
<evidence type="ECO:0000256" key="9">
    <source>
        <dbReference type="SAM" id="Phobius"/>
    </source>
</evidence>
<dbReference type="EMBL" id="BAABCX010000002">
    <property type="protein sequence ID" value="GAA3539792.1"/>
    <property type="molecule type" value="Genomic_DNA"/>
</dbReference>
<name>A0ABP6VU56_9GAMM</name>
<dbReference type="PROSITE" id="PS50111">
    <property type="entry name" value="CHEMOTAXIS_TRANSDUC_2"/>
    <property type="match status" value="1"/>
</dbReference>
<feature type="domain" description="Methyl-accepting transducer" evidence="10">
    <location>
        <begin position="363"/>
        <end position="592"/>
    </location>
</feature>
<dbReference type="InterPro" id="IPR004089">
    <property type="entry name" value="MCPsignal_dom"/>
</dbReference>
<comment type="caution">
    <text evidence="12">The sequence shown here is derived from an EMBL/GenBank/DDBJ whole genome shotgun (WGS) entry which is preliminary data.</text>
</comment>
<dbReference type="InterPro" id="IPR051310">
    <property type="entry name" value="MCP_chemotaxis"/>
</dbReference>
<evidence type="ECO:0000256" key="6">
    <source>
        <dbReference type="ARBA" id="ARBA00029447"/>
    </source>
</evidence>
<dbReference type="CDD" id="cd12912">
    <property type="entry name" value="PDC2_MCP_like"/>
    <property type="match status" value="1"/>
</dbReference>
<feature type="region of interest" description="Disordered" evidence="8">
    <location>
        <begin position="625"/>
        <end position="649"/>
    </location>
</feature>
<evidence type="ECO:0000259" key="10">
    <source>
        <dbReference type="PROSITE" id="PS50111"/>
    </source>
</evidence>
<dbReference type="Pfam" id="PF00672">
    <property type="entry name" value="HAMP"/>
    <property type="match status" value="1"/>
</dbReference>
<dbReference type="PROSITE" id="PS50885">
    <property type="entry name" value="HAMP"/>
    <property type="match status" value="1"/>
</dbReference>
<accession>A0ABP6VU56</accession>
<dbReference type="Pfam" id="PF02743">
    <property type="entry name" value="dCache_1"/>
    <property type="match status" value="1"/>
</dbReference>
<dbReference type="InterPro" id="IPR029151">
    <property type="entry name" value="Sensor-like_sf"/>
</dbReference>
<reference evidence="13" key="1">
    <citation type="journal article" date="2019" name="Int. J. Syst. Evol. Microbiol.">
        <title>The Global Catalogue of Microorganisms (GCM) 10K type strain sequencing project: providing services to taxonomists for standard genome sequencing and annotation.</title>
        <authorList>
            <consortium name="The Broad Institute Genomics Platform"/>
            <consortium name="The Broad Institute Genome Sequencing Center for Infectious Disease"/>
            <person name="Wu L."/>
            <person name="Ma J."/>
        </authorList>
    </citation>
    <scope>NUCLEOTIDE SEQUENCE [LARGE SCALE GENOMIC DNA]</scope>
    <source>
        <strain evidence="13">JCM 17110</strain>
    </source>
</reference>
<keyword evidence="7" id="KW-0807">Transducer</keyword>
<gene>
    <name evidence="12" type="ORF">GCM10022394_19400</name>
</gene>
<feature type="transmembrane region" description="Helical" evidence="9">
    <location>
        <begin position="285"/>
        <end position="303"/>
    </location>
</feature>
<dbReference type="Pfam" id="PF00015">
    <property type="entry name" value="MCPsignal"/>
    <property type="match status" value="1"/>
</dbReference>
<evidence type="ECO:0000259" key="11">
    <source>
        <dbReference type="PROSITE" id="PS50885"/>
    </source>
</evidence>
<evidence type="ECO:0000256" key="1">
    <source>
        <dbReference type="ARBA" id="ARBA00004651"/>
    </source>
</evidence>
<dbReference type="InterPro" id="IPR003660">
    <property type="entry name" value="HAMP_dom"/>
</dbReference>
<dbReference type="SMART" id="SM00283">
    <property type="entry name" value="MA"/>
    <property type="match status" value="1"/>
</dbReference>
<evidence type="ECO:0008006" key="14">
    <source>
        <dbReference type="Google" id="ProtNLM"/>
    </source>
</evidence>
<dbReference type="SMART" id="SM00304">
    <property type="entry name" value="HAMP"/>
    <property type="match status" value="1"/>
</dbReference>
<dbReference type="PANTHER" id="PTHR43531">
    <property type="entry name" value="PROTEIN ICFG"/>
    <property type="match status" value="1"/>
</dbReference>
<dbReference type="CDD" id="cd12913">
    <property type="entry name" value="PDC1_MCP_like"/>
    <property type="match status" value="1"/>
</dbReference>
<feature type="domain" description="HAMP" evidence="11">
    <location>
        <begin position="304"/>
        <end position="358"/>
    </location>
</feature>
<comment type="subcellular location">
    <subcellularLocation>
        <location evidence="1">Cell membrane</location>
        <topology evidence="1">Multi-pass membrane protein</topology>
    </subcellularLocation>
</comment>
<sequence>MVAVIVLSFSIIGQLIYSRVSNFLTEEIEESLVIKGESIAGQLNAILQEKGTLVRQMSVNRDFVQYLQSVRSRDEATSNPHHQAVAATLNAIMATDETLGFAYVVSEPGSFYLGDNGMSDPGYQVTQRPWYPGAASTKDIYYSEPYIDSQTGQLVISVMRPVKTAGNILGFVAVDILLDVLPTIMESYTLGQTGYSFLTTLDGRLMYHPDKSLVMSKKMNEMSDAMGTLANDIAAHKKGVTLIDDGRGENYVAYSPVPLTNWTVAVTIAESEALASLGSFARSTLLYFTISLFVLVFVAVLLIRQALDPIRRAAAAMQDIAQGKGDLTRRLSVESQDEVGELAKQFNAFVERMQLTLQEVRAGADKVYFAAGEIARSSEEQAARSEQAAANLQETSASMEQITATVKHSADSAAQANQLVLGTADTARQGQGAMHKVETTMDDINHSAGQISDIISLIDGIAFQTNILALNASVEAARAGEHGRGFAVVAQEVRALSGRSAEAAKEIRTLIDTSVNHVRAGTSLMRSAGTTMQDIVDSVSKVTDVIGEISAGTREQSAGIGQINQAVAEMDSMTQQNAGMVQQISRAAADMRHHAERLNELLAAFVLGNDVLPGMAMEGVSPRRLAQPSAGQHQRITLQPEPPQEWESF</sequence>
<evidence type="ECO:0000256" key="8">
    <source>
        <dbReference type="SAM" id="MobiDB-lite"/>
    </source>
</evidence>
<organism evidence="12 13">
    <name type="scientific">Zobellella aerophila</name>
    <dbReference type="NCBI Taxonomy" id="870480"/>
    <lineage>
        <taxon>Bacteria</taxon>
        <taxon>Pseudomonadati</taxon>
        <taxon>Pseudomonadota</taxon>
        <taxon>Gammaproteobacteria</taxon>
        <taxon>Aeromonadales</taxon>
        <taxon>Aeromonadaceae</taxon>
        <taxon>Zobellella</taxon>
    </lineage>
</organism>
<keyword evidence="5 9" id="KW-0472">Membrane</keyword>
<evidence type="ECO:0000256" key="7">
    <source>
        <dbReference type="PROSITE-ProRule" id="PRU00284"/>
    </source>
</evidence>
<dbReference type="SUPFAM" id="SSF103190">
    <property type="entry name" value="Sensory domain-like"/>
    <property type="match status" value="1"/>
</dbReference>
<keyword evidence="3 9" id="KW-0812">Transmembrane</keyword>
<evidence type="ECO:0000256" key="4">
    <source>
        <dbReference type="ARBA" id="ARBA00022989"/>
    </source>
</evidence>